<proteinExistence type="predicted"/>
<dbReference type="RefSeq" id="WP_343798563.1">
    <property type="nucleotide sequence ID" value="NZ_BAAADJ010000020.1"/>
</dbReference>
<dbReference type="EMBL" id="BAAADJ010000020">
    <property type="protein sequence ID" value="GAA0328882.1"/>
    <property type="molecule type" value="Genomic_DNA"/>
</dbReference>
<reference evidence="2" key="1">
    <citation type="journal article" date="2019" name="Int. J. Syst. Evol. Microbiol.">
        <title>The Global Catalogue of Microorganisms (GCM) 10K type strain sequencing project: providing services to taxonomists for standard genome sequencing and annotation.</title>
        <authorList>
            <consortium name="The Broad Institute Genomics Platform"/>
            <consortium name="The Broad Institute Genome Sequencing Center for Infectious Disease"/>
            <person name="Wu L."/>
            <person name="Ma J."/>
        </authorList>
    </citation>
    <scope>NUCLEOTIDE SEQUENCE [LARGE SCALE GENOMIC DNA]</scope>
    <source>
        <strain evidence="2">JCM 9731</strain>
    </source>
</reference>
<comment type="caution">
    <text evidence="1">The sequence shown here is derived from an EMBL/GenBank/DDBJ whole genome shotgun (WGS) entry which is preliminary data.</text>
</comment>
<sequence>MSLTQWFEKGLTFDQYIDGMTVNKEEMVSILDSFKLDEDDAELLEKIKDANLRAIVLTEDWCGDALLNNPILVKMANHIGMEVRFLLRDQNLELMDQYLTNGTSRAIPIFVFIDENGEEKAVWGPRAPKLQQIVQSGRAELPDKEDPTFEEKQREFYTKLKKSYVTDDSLWDEVAYSILTTLKEKVL</sequence>
<keyword evidence="2" id="KW-1185">Reference proteome</keyword>
<evidence type="ECO:0000313" key="2">
    <source>
        <dbReference type="Proteomes" id="UP001500782"/>
    </source>
</evidence>
<accession>A0ABP3FX17</accession>
<protein>
    <submittedName>
        <fullName evidence="1">Thioredoxin family protein</fullName>
    </submittedName>
</protein>
<evidence type="ECO:0000313" key="1">
    <source>
        <dbReference type="EMBL" id="GAA0328882.1"/>
    </source>
</evidence>
<dbReference type="Proteomes" id="UP001500782">
    <property type="component" value="Unassembled WGS sequence"/>
</dbReference>
<dbReference type="Gene3D" id="3.40.30.10">
    <property type="entry name" value="Glutaredoxin"/>
    <property type="match status" value="1"/>
</dbReference>
<dbReference type="Pfam" id="PF14595">
    <property type="entry name" value="Thioredoxin_9"/>
    <property type="match status" value="1"/>
</dbReference>
<dbReference type="SUPFAM" id="SSF52833">
    <property type="entry name" value="Thioredoxin-like"/>
    <property type="match status" value="1"/>
</dbReference>
<dbReference type="InterPro" id="IPR036249">
    <property type="entry name" value="Thioredoxin-like_sf"/>
</dbReference>
<name>A0ABP3FX17_9BACI</name>
<gene>
    <name evidence="1" type="ORF">GCM10008967_19250</name>
</gene>
<organism evidence="1 2">
    <name type="scientific">Bacillus carboniphilus</name>
    <dbReference type="NCBI Taxonomy" id="86663"/>
    <lineage>
        <taxon>Bacteria</taxon>
        <taxon>Bacillati</taxon>
        <taxon>Bacillota</taxon>
        <taxon>Bacilli</taxon>
        <taxon>Bacillales</taxon>
        <taxon>Bacillaceae</taxon>
        <taxon>Bacillus</taxon>
    </lineage>
</organism>